<evidence type="ECO:0000256" key="1">
    <source>
        <dbReference type="SAM" id="MobiDB-lite"/>
    </source>
</evidence>
<organism evidence="3 4">
    <name type="scientific">Streptomyces albus (strain ATCC 21838 / DSM 41398 / FERM P-419 / JCM 4703 / NBRC 107858)</name>
    <dbReference type="NCBI Taxonomy" id="1081613"/>
    <lineage>
        <taxon>Bacteria</taxon>
        <taxon>Bacillati</taxon>
        <taxon>Actinomycetota</taxon>
        <taxon>Actinomycetes</taxon>
        <taxon>Kitasatosporales</taxon>
        <taxon>Streptomycetaceae</taxon>
        <taxon>Streptomyces</taxon>
    </lineage>
</organism>
<dbReference type="PANTHER" id="PTHR33371">
    <property type="entry name" value="INTERMEMBRANE PHOSPHOLIPID TRANSPORT SYSTEM BINDING PROTEIN MLAD-RELATED"/>
    <property type="match status" value="1"/>
</dbReference>
<dbReference type="InterPro" id="IPR003399">
    <property type="entry name" value="Mce/MlaD"/>
</dbReference>
<gene>
    <name evidence="3" type="ORF">SLNWT_6881</name>
</gene>
<protein>
    <submittedName>
        <fullName evidence="3">Mammalian cell entry related domain protein</fullName>
    </submittedName>
</protein>
<evidence type="ECO:0000313" key="4">
    <source>
        <dbReference type="Proteomes" id="UP000031523"/>
    </source>
</evidence>
<sequence length="425" mass="44933">MTPVRRTWLRRRSLLLGISVLMVFALALFIALNAASGLPGSSGTRVKASFANVSGLFNGNDVRIAGVRVGQVKEIELKGGKALVTMQLDDHRPVYANATALVSDKSALGEKYISLAPGDSSAERLDSDVAIAEKKTRSSQNLSDLLAVFDKPTRDGLQSTLRETGTGAASHTEDVRSGLEALPEELPDLGTVSKALSADSGADTTQLLHAANDLAKSLKGDERDISGLMKNLDTTLKAVDVEDGMPLDETLDKAPDTLVKTRGALRDLQTPLRDTRSAVTTLGPGAEALGQSTPDVRGVLREGVTPLRRLPGVADKATPAVTSLTPTLRDARPVVPLVTEALNDAEVPLAEVAPYAPELSSFFTRFASALQYGDEAGHWLRIYPPVGTEVATGLLGLKDPTVKRDAYAPPGEATGQSRTTILGDR</sequence>
<feature type="compositionally biased region" description="Polar residues" evidence="1">
    <location>
        <begin position="414"/>
        <end position="425"/>
    </location>
</feature>
<keyword evidence="4" id="KW-1185">Reference proteome</keyword>
<evidence type="ECO:0000259" key="2">
    <source>
        <dbReference type="Pfam" id="PF02470"/>
    </source>
</evidence>
<dbReference type="Pfam" id="PF02470">
    <property type="entry name" value="MlaD"/>
    <property type="match status" value="1"/>
</dbReference>
<dbReference type="PANTHER" id="PTHR33371:SF4">
    <property type="entry name" value="INTERMEMBRANE PHOSPHOLIPID TRANSPORT SYSTEM BINDING PROTEIN MLAD"/>
    <property type="match status" value="1"/>
</dbReference>
<feature type="region of interest" description="Disordered" evidence="1">
    <location>
        <begin position="403"/>
        <end position="425"/>
    </location>
</feature>
<reference evidence="3 4" key="1">
    <citation type="submission" date="2015-01" db="EMBL/GenBank/DDBJ databases">
        <title>Enhanced salinomycin production by adjusting the supply of polyketide extender units in Streptomyce albus DSM 41398.</title>
        <authorList>
            <person name="Lu C."/>
        </authorList>
    </citation>
    <scope>NUCLEOTIDE SEQUENCE [LARGE SCALE GENOMIC DNA]</scope>
    <source>
        <strain evidence="4">ATCC 21838 / DSM 41398 / FERM P-419 / JCM 4703 / NBRC 107858</strain>
    </source>
</reference>
<feature type="domain" description="Mce/MlaD" evidence="2">
    <location>
        <begin position="43"/>
        <end position="118"/>
    </location>
</feature>
<evidence type="ECO:0000313" key="3">
    <source>
        <dbReference type="EMBL" id="AJE87257.1"/>
    </source>
</evidence>
<accession>A0A0B5F9V1</accession>
<proteinExistence type="predicted"/>
<dbReference type="InterPro" id="IPR052336">
    <property type="entry name" value="MlaD_Phospholipid_Transporter"/>
</dbReference>
<dbReference type="Proteomes" id="UP000031523">
    <property type="component" value="Chromosome"/>
</dbReference>
<dbReference type="EMBL" id="CP010519">
    <property type="protein sequence ID" value="AJE87257.1"/>
    <property type="molecule type" value="Genomic_DNA"/>
</dbReference>
<dbReference type="KEGG" id="sals:SLNWT_6881"/>
<name>A0A0B5F9V1_STRA4</name>
<dbReference type="AlphaFoldDB" id="A0A0B5F9V1"/>